<comment type="similarity">
    <text evidence="1">Belongs to the LysR transcriptional regulatory family.</text>
</comment>
<dbReference type="PRINTS" id="PR00039">
    <property type="entry name" value="HTHLYSR"/>
</dbReference>
<protein>
    <submittedName>
        <fullName evidence="6">LysR family transcriptional regulator</fullName>
    </submittedName>
</protein>
<dbReference type="SUPFAM" id="SSF46785">
    <property type="entry name" value="Winged helix' DNA-binding domain"/>
    <property type="match status" value="1"/>
</dbReference>
<dbReference type="Pfam" id="PF03466">
    <property type="entry name" value="LysR_substrate"/>
    <property type="match status" value="1"/>
</dbReference>
<dbReference type="PROSITE" id="PS50931">
    <property type="entry name" value="HTH_LYSR"/>
    <property type="match status" value="1"/>
</dbReference>
<keyword evidence="4" id="KW-0804">Transcription</keyword>
<dbReference type="InterPro" id="IPR036390">
    <property type="entry name" value="WH_DNA-bd_sf"/>
</dbReference>
<dbReference type="EMBL" id="JANUGP010000002">
    <property type="protein sequence ID" value="MCS0600444.1"/>
    <property type="molecule type" value="Genomic_DNA"/>
</dbReference>
<gene>
    <name evidence="6" type="ORF">NX794_04240</name>
</gene>
<organism evidence="6 7">
    <name type="scientific">Streptomyces pyxinicus</name>
    <dbReference type="NCBI Taxonomy" id="2970331"/>
    <lineage>
        <taxon>Bacteria</taxon>
        <taxon>Bacillati</taxon>
        <taxon>Actinomycetota</taxon>
        <taxon>Actinomycetes</taxon>
        <taxon>Kitasatosporales</taxon>
        <taxon>Streptomycetaceae</taxon>
        <taxon>Streptomyces</taxon>
    </lineage>
</organism>
<dbReference type="SUPFAM" id="SSF53850">
    <property type="entry name" value="Periplasmic binding protein-like II"/>
    <property type="match status" value="1"/>
</dbReference>
<proteinExistence type="inferred from homology"/>
<dbReference type="CDD" id="cd05466">
    <property type="entry name" value="PBP2_LTTR_substrate"/>
    <property type="match status" value="1"/>
</dbReference>
<evidence type="ECO:0000313" key="6">
    <source>
        <dbReference type="EMBL" id="MCS0600444.1"/>
    </source>
</evidence>
<dbReference type="PANTHER" id="PTHR30126">
    <property type="entry name" value="HTH-TYPE TRANSCRIPTIONAL REGULATOR"/>
    <property type="match status" value="1"/>
</dbReference>
<keyword evidence="7" id="KW-1185">Reference proteome</keyword>
<sequence>MDMRQLRTFNRAATLLSFSRTATELNYAQSSVTGQIKSLENTLGVALFERLSGRRVRLTPAGLRLLPYAERLLLLAEEARSAASGSPEPSGRLVIGTMESIATYRMPPLLEFFHHRCPQLELVLRPGSGAEILDGLRQGALDLILLIDTATLHPGLESTVFGPEPLVAVVAPDHELAGRRPVTGERLRSVPILAPESGRGYRRLLEGEADSRTAPILESGTVESTKRWAAAGLGVGLLPAMAVADDIAAGVLVPLDWRPPSAVYAQLVRRRRAPVNRETRLFIDQVSSLMAEENDQLAA</sequence>
<reference evidence="6 7" key="1">
    <citation type="submission" date="2022-08" db="EMBL/GenBank/DDBJ databases">
        <authorList>
            <person name="Somphong A."/>
            <person name="Phongsopitanun W."/>
        </authorList>
    </citation>
    <scope>NUCLEOTIDE SEQUENCE [LARGE SCALE GENOMIC DNA]</scope>
    <source>
        <strain evidence="6 7">LP11</strain>
    </source>
</reference>
<dbReference type="Gene3D" id="3.40.190.290">
    <property type="match status" value="1"/>
</dbReference>
<dbReference type="Proteomes" id="UP001205612">
    <property type="component" value="Unassembled WGS sequence"/>
</dbReference>
<comment type="caution">
    <text evidence="6">The sequence shown here is derived from an EMBL/GenBank/DDBJ whole genome shotgun (WGS) entry which is preliminary data.</text>
</comment>
<dbReference type="InterPro" id="IPR005119">
    <property type="entry name" value="LysR_subst-bd"/>
</dbReference>
<accession>A0ABT2AW21</accession>
<evidence type="ECO:0000256" key="1">
    <source>
        <dbReference type="ARBA" id="ARBA00009437"/>
    </source>
</evidence>
<keyword evidence="3" id="KW-0238">DNA-binding</keyword>
<name>A0ABT2AW21_9ACTN</name>
<dbReference type="InterPro" id="IPR036388">
    <property type="entry name" value="WH-like_DNA-bd_sf"/>
</dbReference>
<keyword evidence="2" id="KW-0805">Transcription regulation</keyword>
<evidence type="ECO:0000259" key="5">
    <source>
        <dbReference type="PROSITE" id="PS50931"/>
    </source>
</evidence>
<dbReference type="Pfam" id="PF00126">
    <property type="entry name" value="HTH_1"/>
    <property type="match status" value="1"/>
</dbReference>
<evidence type="ECO:0000256" key="4">
    <source>
        <dbReference type="ARBA" id="ARBA00023163"/>
    </source>
</evidence>
<dbReference type="PANTHER" id="PTHR30126:SF40">
    <property type="entry name" value="HTH-TYPE TRANSCRIPTIONAL REGULATOR GLTR"/>
    <property type="match status" value="1"/>
</dbReference>
<feature type="domain" description="HTH lysR-type" evidence="5">
    <location>
        <begin position="1"/>
        <end position="59"/>
    </location>
</feature>
<evidence type="ECO:0000313" key="7">
    <source>
        <dbReference type="Proteomes" id="UP001205612"/>
    </source>
</evidence>
<dbReference type="InterPro" id="IPR000847">
    <property type="entry name" value="LysR_HTH_N"/>
</dbReference>
<evidence type="ECO:0000256" key="3">
    <source>
        <dbReference type="ARBA" id="ARBA00023125"/>
    </source>
</evidence>
<evidence type="ECO:0000256" key="2">
    <source>
        <dbReference type="ARBA" id="ARBA00023015"/>
    </source>
</evidence>
<dbReference type="Gene3D" id="1.10.10.10">
    <property type="entry name" value="Winged helix-like DNA-binding domain superfamily/Winged helix DNA-binding domain"/>
    <property type="match status" value="1"/>
</dbReference>